<dbReference type="EMBL" id="CM044704">
    <property type="protein sequence ID" value="KAI5665969.1"/>
    <property type="molecule type" value="Genomic_DNA"/>
</dbReference>
<reference evidence="2" key="1">
    <citation type="journal article" date="2023" name="Nat. Plants">
        <title>Single-cell RNA sequencing provides a high-resolution roadmap for understanding the multicellular compartmentation of specialized metabolism.</title>
        <authorList>
            <person name="Sun S."/>
            <person name="Shen X."/>
            <person name="Li Y."/>
            <person name="Li Y."/>
            <person name="Wang S."/>
            <person name="Li R."/>
            <person name="Zhang H."/>
            <person name="Shen G."/>
            <person name="Guo B."/>
            <person name="Wei J."/>
            <person name="Xu J."/>
            <person name="St-Pierre B."/>
            <person name="Chen S."/>
            <person name="Sun C."/>
        </authorList>
    </citation>
    <scope>NUCLEOTIDE SEQUENCE [LARGE SCALE GENOMIC DNA]</scope>
</reference>
<dbReference type="Proteomes" id="UP001060085">
    <property type="component" value="Linkage Group LG04"/>
</dbReference>
<gene>
    <name evidence="1" type="ORF">M9H77_15822</name>
</gene>
<evidence type="ECO:0000313" key="2">
    <source>
        <dbReference type="Proteomes" id="UP001060085"/>
    </source>
</evidence>
<sequence length="112" mass="13075">MEEVPACVHPNPINLEVLTRSHEHRSGLIWSGDHETYITDLQYVEQDPRAPLGAMWWTSFDLSQDQLDLMSSDQFVWLPYLERGLISSDLWMADVPLICYEIVEYHHLGYVI</sequence>
<name>A0ACC0B0E2_CATRO</name>
<comment type="caution">
    <text evidence="1">The sequence shown here is derived from an EMBL/GenBank/DDBJ whole genome shotgun (WGS) entry which is preliminary data.</text>
</comment>
<organism evidence="1 2">
    <name type="scientific">Catharanthus roseus</name>
    <name type="common">Madagascar periwinkle</name>
    <name type="synonym">Vinca rosea</name>
    <dbReference type="NCBI Taxonomy" id="4058"/>
    <lineage>
        <taxon>Eukaryota</taxon>
        <taxon>Viridiplantae</taxon>
        <taxon>Streptophyta</taxon>
        <taxon>Embryophyta</taxon>
        <taxon>Tracheophyta</taxon>
        <taxon>Spermatophyta</taxon>
        <taxon>Magnoliopsida</taxon>
        <taxon>eudicotyledons</taxon>
        <taxon>Gunneridae</taxon>
        <taxon>Pentapetalae</taxon>
        <taxon>asterids</taxon>
        <taxon>lamiids</taxon>
        <taxon>Gentianales</taxon>
        <taxon>Apocynaceae</taxon>
        <taxon>Rauvolfioideae</taxon>
        <taxon>Vinceae</taxon>
        <taxon>Catharanthinae</taxon>
        <taxon>Catharanthus</taxon>
    </lineage>
</organism>
<protein>
    <submittedName>
        <fullName evidence="1">Uncharacterized protein</fullName>
    </submittedName>
</protein>
<evidence type="ECO:0000313" key="1">
    <source>
        <dbReference type="EMBL" id="KAI5665969.1"/>
    </source>
</evidence>
<keyword evidence="2" id="KW-1185">Reference proteome</keyword>
<accession>A0ACC0B0E2</accession>
<proteinExistence type="predicted"/>